<accession>A0ABM7ZFN5</accession>
<feature type="transmembrane region" description="Helical" evidence="1">
    <location>
        <begin position="199"/>
        <end position="215"/>
    </location>
</feature>
<reference evidence="2" key="1">
    <citation type="submission" date="2022-06" db="EMBL/GenBank/DDBJ databases">
        <title>Akkermansia biwalacus sp. nov., an anaerobic mucin-degrading bacterium isolated from human intestine.</title>
        <authorList>
            <person name="Kobayashi Y."/>
            <person name="Inoue S."/>
            <person name="Kawahara T."/>
            <person name="Kohda N."/>
        </authorList>
    </citation>
    <scope>NUCLEOTIDE SEQUENCE</scope>
    <source>
        <strain evidence="2">WON2089</strain>
    </source>
</reference>
<evidence type="ECO:0000256" key="1">
    <source>
        <dbReference type="SAM" id="Phobius"/>
    </source>
</evidence>
<feature type="transmembrane region" description="Helical" evidence="1">
    <location>
        <begin position="169"/>
        <end position="187"/>
    </location>
</feature>
<organism evidence="2 3">
    <name type="scientific">Akkermansia biwaensis</name>
    <dbReference type="NCBI Taxonomy" id="2946555"/>
    <lineage>
        <taxon>Bacteria</taxon>
        <taxon>Pseudomonadati</taxon>
        <taxon>Verrucomicrobiota</taxon>
        <taxon>Verrucomicrobiia</taxon>
        <taxon>Verrucomicrobiales</taxon>
        <taxon>Akkermansiaceae</taxon>
        <taxon>Akkermansia</taxon>
    </lineage>
</organism>
<proteinExistence type="predicted"/>
<dbReference type="EMBL" id="AP025943">
    <property type="protein sequence ID" value="BDL43492.1"/>
    <property type="molecule type" value="Genomic_DNA"/>
</dbReference>
<keyword evidence="1" id="KW-1133">Transmembrane helix</keyword>
<keyword evidence="3" id="KW-1185">Reference proteome</keyword>
<evidence type="ECO:0008006" key="4">
    <source>
        <dbReference type="Google" id="ProtNLM"/>
    </source>
</evidence>
<name>A0ABM7ZFN5_9BACT</name>
<feature type="transmembrane region" description="Helical" evidence="1">
    <location>
        <begin position="29"/>
        <end position="49"/>
    </location>
</feature>
<feature type="transmembrane region" description="Helical" evidence="1">
    <location>
        <begin position="107"/>
        <end position="128"/>
    </location>
</feature>
<evidence type="ECO:0000313" key="2">
    <source>
        <dbReference type="EMBL" id="BDL43492.1"/>
    </source>
</evidence>
<protein>
    <recommendedName>
        <fullName evidence="4">Glycosyltransferase RgtA/B/C/D-like domain-containing protein</fullName>
    </recommendedName>
</protein>
<evidence type="ECO:0000313" key="3">
    <source>
        <dbReference type="Proteomes" id="UP001062263"/>
    </source>
</evidence>
<feature type="transmembrane region" description="Helical" evidence="1">
    <location>
        <begin position="140"/>
        <end position="163"/>
    </location>
</feature>
<keyword evidence="1" id="KW-0812">Transmembrane</keyword>
<keyword evidence="1" id="KW-0472">Membrane</keyword>
<dbReference type="Proteomes" id="UP001062263">
    <property type="component" value="Chromosome"/>
</dbReference>
<sequence>MNRFDFIGFAGLIIIYYLFVCLKKRNIKAISVLSLTFLLTISPWIYYSIHHFDVIFVTDNARRIWTIEDTRPSTFFCDSCPAHTIRDNFSLWMQAFLVRMKSSCTSLVHMIIPAAFLLLVFYIGSLFLRKSKTYMEPSPIPSGIWIFFCIILLSLAPIIITGYSDSRYHVPWIYTALITIILFRFRFASGEKDIKFQTTNIFIALTIAIAALYINRGQLRSLLSPFDRAELMTIPEPVARQMDTYLKGNNPENKVLMMDRNSAMSIARFASLSGIPFTLSPSNLGKKNAVPFFKEYNVGYIYLENPEILHVLQEECDMEKTPVPGLWRIMPQR</sequence>
<gene>
    <name evidence="2" type="ORF">Abiwalacus_10660</name>
</gene>
<feature type="transmembrane region" description="Helical" evidence="1">
    <location>
        <begin position="6"/>
        <end position="22"/>
    </location>
</feature>